<evidence type="ECO:0008006" key="4">
    <source>
        <dbReference type="Google" id="ProtNLM"/>
    </source>
</evidence>
<proteinExistence type="predicted"/>
<dbReference type="Proteomes" id="UP000029221">
    <property type="component" value="Unassembled WGS sequence"/>
</dbReference>
<organism evidence="2 3">
    <name type="scientific">Nonlabens tegetincola</name>
    <dbReference type="NCBI Taxonomy" id="323273"/>
    <lineage>
        <taxon>Bacteria</taxon>
        <taxon>Pseudomonadati</taxon>
        <taxon>Bacteroidota</taxon>
        <taxon>Flavobacteriia</taxon>
        <taxon>Flavobacteriales</taxon>
        <taxon>Flavobacteriaceae</taxon>
        <taxon>Nonlabens</taxon>
    </lineage>
</organism>
<dbReference type="SUPFAM" id="SSF49842">
    <property type="entry name" value="TNF-like"/>
    <property type="match status" value="1"/>
</dbReference>
<evidence type="ECO:0000313" key="2">
    <source>
        <dbReference type="EMBL" id="GAK96361.1"/>
    </source>
</evidence>
<dbReference type="AlphaFoldDB" id="A0A090QLG6"/>
<comment type="caution">
    <text evidence="2">The sequence shown here is derived from an EMBL/GenBank/DDBJ whole genome shotgun (WGS) entry which is preliminary data.</text>
</comment>
<dbReference type="eggNOG" id="ENOG50336A4">
    <property type="taxonomic scope" value="Bacteria"/>
</dbReference>
<accession>A0A090QLG6</accession>
<dbReference type="InterPro" id="IPR008983">
    <property type="entry name" value="Tumour_necrosis_fac-like_dom"/>
</dbReference>
<gene>
    <name evidence="2" type="ORF">JCM19294_1874</name>
</gene>
<keyword evidence="1" id="KW-0732">Signal</keyword>
<reference evidence="2" key="1">
    <citation type="journal article" date="2014" name="Genome Announc.">
        <title>Draft Genome Sequences of Marine Flavobacterium Nonlabens Strains NR17, NR24, NR27, NR32, NR33, and Ara13.</title>
        <authorList>
            <person name="Nakanishi M."/>
            <person name="Meirelles P."/>
            <person name="Suzuki R."/>
            <person name="Takatani N."/>
            <person name="Mino S."/>
            <person name="Suda W."/>
            <person name="Oshima K."/>
            <person name="Hattori M."/>
            <person name="Ohkuma M."/>
            <person name="Hosokawa M."/>
            <person name="Miyashita K."/>
            <person name="Thompson F.L."/>
            <person name="Niwa A."/>
            <person name="Sawabe T."/>
            <person name="Sawabe T."/>
        </authorList>
    </citation>
    <scope>NUCLEOTIDE SEQUENCE [LARGE SCALE GENOMIC DNA]</scope>
    <source>
        <strain evidence="2">JCM 19294</strain>
    </source>
</reference>
<evidence type="ECO:0000313" key="3">
    <source>
        <dbReference type="Proteomes" id="UP000029221"/>
    </source>
</evidence>
<evidence type="ECO:0000256" key="1">
    <source>
        <dbReference type="SAM" id="SignalP"/>
    </source>
</evidence>
<name>A0A090QLG6_9FLAO</name>
<feature type="chain" id="PRO_5001862191" description="C1q domain-containing protein" evidence="1">
    <location>
        <begin position="19"/>
        <end position="251"/>
    </location>
</feature>
<dbReference type="RefSeq" id="WP_052510290.1">
    <property type="nucleotide sequence ID" value="NZ_BBML01000002.1"/>
</dbReference>
<dbReference type="STRING" id="319236.BST91_08380"/>
<dbReference type="EMBL" id="BBML01000002">
    <property type="protein sequence ID" value="GAK96361.1"/>
    <property type="molecule type" value="Genomic_DNA"/>
</dbReference>
<protein>
    <recommendedName>
        <fullName evidence="4">C1q domain-containing protein</fullName>
    </recommendedName>
</protein>
<keyword evidence="3" id="KW-1185">Reference proteome</keyword>
<sequence>MKTITVLLVILLSLPIHAQVGIGTSHPATGTSLHIEDSTGTSGVLFPKVNILDLQTVDPLPTGTENGTIVYNTNLTTGEGYYYFKDGKWEPIFGVVGSMAKFTNLLFSTSSNNLNTGGWTTTQLCTSTYFNDNATVYQESGNTTLTVGQTGRYKVVVNISLEGFSGNNNQALLAVESTIRINGTQTGGIYRSQEMISANSSTPDYSSISITEIIELNAMDKITVATRRTQDTGTVYLRSERSSSIFIERLD</sequence>
<feature type="signal peptide" evidence="1">
    <location>
        <begin position="1"/>
        <end position="18"/>
    </location>
</feature>